<evidence type="ECO:0000313" key="2">
    <source>
        <dbReference type="Proteomes" id="UP001286313"/>
    </source>
</evidence>
<keyword evidence="2" id="KW-1185">Reference proteome</keyword>
<name>A0AAE1BXK1_PETCI</name>
<organism evidence="1 2">
    <name type="scientific">Petrolisthes cinctipes</name>
    <name type="common">Flat porcelain crab</name>
    <dbReference type="NCBI Taxonomy" id="88211"/>
    <lineage>
        <taxon>Eukaryota</taxon>
        <taxon>Metazoa</taxon>
        <taxon>Ecdysozoa</taxon>
        <taxon>Arthropoda</taxon>
        <taxon>Crustacea</taxon>
        <taxon>Multicrustacea</taxon>
        <taxon>Malacostraca</taxon>
        <taxon>Eumalacostraca</taxon>
        <taxon>Eucarida</taxon>
        <taxon>Decapoda</taxon>
        <taxon>Pleocyemata</taxon>
        <taxon>Anomura</taxon>
        <taxon>Galatheoidea</taxon>
        <taxon>Porcellanidae</taxon>
        <taxon>Petrolisthes</taxon>
    </lineage>
</organism>
<sequence>MHFIISTNKDGTHFPPTLHSTHFPPTLDSTHFPPTLDSTYTHFPPTLHSTHFQPTLTHTYIPSTSHSTHLPPTFHSTHFPPTLTHIHFPPTLHSTHFPRSCPHKAARTRSPTLLHPRPVLSCLVPPTTLRYLLLTSYELPLALNSLWRGSGVVWRGLEASQVSTRVSFSSVYYISWTPIYSLWHLNNSAGISKLENCISKPSRSEEKDDTRVEVIGRTGGNWFLPSLRGDRLQLRGFAPKLRPAAFPRSYPDPRLRQLPP</sequence>
<proteinExistence type="predicted"/>
<dbReference type="EMBL" id="JAWQEG010005168">
    <property type="protein sequence ID" value="KAK3858923.1"/>
    <property type="molecule type" value="Genomic_DNA"/>
</dbReference>
<accession>A0AAE1BXK1</accession>
<reference evidence="1" key="1">
    <citation type="submission" date="2023-10" db="EMBL/GenBank/DDBJ databases">
        <title>Genome assemblies of two species of porcelain crab, Petrolisthes cinctipes and Petrolisthes manimaculis (Anomura: Porcellanidae).</title>
        <authorList>
            <person name="Angst P."/>
        </authorList>
    </citation>
    <scope>NUCLEOTIDE SEQUENCE</scope>
    <source>
        <strain evidence="1">PB745_01</strain>
        <tissue evidence="1">Gill</tissue>
    </source>
</reference>
<gene>
    <name evidence="1" type="ORF">Pcinc_034923</name>
</gene>
<evidence type="ECO:0000313" key="1">
    <source>
        <dbReference type="EMBL" id="KAK3858923.1"/>
    </source>
</evidence>
<comment type="caution">
    <text evidence="1">The sequence shown here is derived from an EMBL/GenBank/DDBJ whole genome shotgun (WGS) entry which is preliminary data.</text>
</comment>
<protein>
    <submittedName>
        <fullName evidence="1">Uncharacterized protein</fullName>
    </submittedName>
</protein>
<dbReference type="AlphaFoldDB" id="A0AAE1BXK1"/>
<dbReference type="Proteomes" id="UP001286313">
    <property type="component" value="Unassembled WGS sequence"/>
</dbReference>